<keyword evidence="2" id="KW-1185">Reference proteome</keyword>
<proteinExistence type="predicted"/>
<dbReference type="EMBL" id="CM037156">
    <property type="protein sequence ID" value="KAH7836435.1"/>
    <property type="molecule type" value="Genomic_DNA"/>
</dbReference>
<sequence length="215" mass="24399">MAARKLYGSVESTTTMRALASLFEHELKFEFVRVDLNAGDHKKEPFLTLSPFGTVPVFQDGDLILFESTTIMRCISHVYTNPRTEQVYVDPKMQGIAATWIDVEDHHFNPPASKLISELVFKPKNGLPTDEATVAVEEAKLAKVLDVYEERLANSEYLGGDKFTSADLTHLPNLYYLMRTPAKRLFDERPKVRAWCAAIMSRPAWAKVVEMVMEK</sequence>
<evidence type="ECO:0000313" key="2">
    <source>
        <dbReference type="Proteomes" id="UP000828048"/>
    </source>
</evidence>
<reference evidence="1 2" key="1">
    <citation type="journal article" date="2021" name="Hortic Res">
        <title>High-quality reference genome and annotation aids understanding of berry development for evergreen blueberry (Vaccinium darrowii).</title>
        <authorList>
            <person name="Yu J."/>
            <person name="Hulse-Kemp A.M."/>
            <person name="Babiker E."/>
            <person name="Staton M."/>
        </authorList>
    </citation>
    <scope>NUCLEOTIDE SEQUENCE [LARGE SCALE GENOMIC DNA]</scope>
    <source>
        <strain evidence="2">cv. NJ 8807/NJ 8810</strain>
        <tissue evidence="1">Young leaf</tissue>
    </source>
</reference>
<evidence type="ECO:0000313" key="1">
    <source>
        <dbReference type="EMBL" id="KAH7836435.1"/>
    </source>
</evidence>
<protein>
    <submittedName>
        <fullName evidence="1">Uncharacterized protein</fullName>
    </submittedName>
</protein>
<dbReference type="Proteomes" id="UP000828048">
    <property type="component" value="Chromosome 6"/>
</dbReference>
<name>A0ACB7X797_9ERIC</name>
<gene>
    <name evidence="1" type="ORF">Vadar_001187</name>
</gene>
<comment type="caution">
    <text evidence="1">The sequence shown here is derived from an EMBL/GenBank/DDBJ whole genome shotgun (WGS) entry which is preliminary data.</text>
</comment>
<organism evidence="1 2">
    <name type="scientific">Vaccinium darrowii</name>
    <dbReference type="NCBI Taxonomy" id="229202"/>
    <lineage>
        <taxon>Eukaryota</taxon>
        <taxon>Viridiplantae</taxon>
        <taxon>Streptophyta</taxon>
        <taxon>Embryophyta</taxon>
        <taxon>Tracheophyta</taxon>
        <taxon>Spermatophyta</taxon>
        <taxon>Magnoliopsida</taxon>
        <taxon>eudicotyledons</taxon>
        <taxon>Gunneridae</taxon>
        <taxon>Pentapetalae</taxon>
        <taxon>asterids</taxon>
        <taxon>Ericales</taxon>
        <taxon>Ericaceae</taxon>
        <taxon>Vaccinioideae</taxon>
        <taxon>Vaccinieae</taxon>
        <taxon>Vaccinium</taxon>
    </lineage>
</organism>
<accession>A0ACB7X797</accession>